<reference evidence="2" key="1">
    <citation type="journal article" date="2023" name="Insect Mol. Biol.">
        <title>Genome sequencing provides insights into the evolution of gene families encoding plant cell wall-degrading enzymes in longhorned beetles.</title>
        <authorList>
            <person name="Shin N.R."/>
            <person name="Okamura Y."/>
            <person name="Kirsch R."/>
            <person name="Pauchet Y."/>
        </authorList>
    </citation>
    <scope>NUCLEOTIDE SEQUENCE</scope>
    <source>
        <strain evidence="2">MMC_N1</strain>
    </source>
</reference>
<organism evidence="2 3">
    <name type="scientific">Molorchus minor</name>
    <dbReference type="NCBI Taxonomy" id="1323400"/>
    <lineage>
        <taxon>Eukaryota</taxon>
        <taxon>Metazoa</taxon>
        <taxon>Ecdysozoa</taxon>
        <taxon>Arthropoda</taxon>
        <taxon>Hexapoda</taxon>
        <taxon>Insecta</taxon>
        <taxon>Pterygota</taxon>
        <taxon>Neoptera</taxon>
        <taxon>Endopterygota</taxon>
        <taxon>Coleoptera</taxon>
        <taxon>Polyphaga</taxon>
        <taxon>Cucujiformia</taxon>
        <taxon>Chrysomeloidea</taxon>
        <taxon>Cerambycidae</taxon>
        <taxon>Lamiinae</taxon>
        <taxon>Monochamini</taxon>
        <taxon>Molorchus</taxon>
    </lineage>
</organism>
<accession>A0ABQ9J2Z0</accession>
<gene>
    <name evidence="2" type="ORF">NQ317_012290</name>
</gene>
<dbReference type="EMBL" id="JAPWTJ010001499">
    <property type="protein sequence ID" value="KAJ8971323.1"/>
    <property type="molecule type" value="Genomic_DNA"/>
</dbReference>
<keyword evidence="3" id="KW-1185">Reference proteome</keyword>
<feature type="transmembrane region" description="Helical" evidence="1">
    <location>
        <begin position="496"/>
        <end position="517"/>
    </location>
</feature>
<keyword evidence="1" id="KW-0472">Membrane</keyword>
<comment type="caution">
    <text evidence="2">The sequence shown here is derived from an EMBL/GenBank/DDBJ whole genome shotgun (WGS) entry which is preliminary data.</text>
</comment>
<sequence>MKNKYEYNSNIPKIETFNLFDYNEQDKVSNKCQKDTDSLSPEEVNCCLRTNNTVIPKEQLQEGSKYHNAFELNTSKDEENCITKKSLASSEIKSDLVRVNKNTKTTNKRKRMSKLQLNILRQFKEKRKMFRTDPDIAKSSEKNVNSHIDLKSNKKETNNKNTRDRKRKYISELKLNVKPQNKIFEIEANINSVKDESACDVQISNSLGKPILNITEGCVSRICEDKRIHIVQNILIPPNSDYAVDLLGSKKYANLEFAPICDSRLEAQNNSSQYVIPAKKRHKFRDSKKTKVGDILSKIIEEMDKDKPKQPLNVESKTSVAKRDMRGICLQSIHNDFIEDTNIVEPISIETNLLRKPKYLPSKRDKILMRRLLQLSTDENIPDEIILEFSRRKVENIAEMILYKVSEDITEKADGKYYPAPLMTNTQRILLSLMVRLENENIEKLMDTFLTKAEIFLFIIGCGIQAMTPVARLYMAVCRLQANVSRMRMFCCYSFLYMRDLAVPLLFTVLTSWIEIFPMESNLKSKL</sequence>
<evidence type="ECO:0000256" key="1">
    <source>
        <dbReference type="SAM" id="Phobius"/>
    </source>
</evidence>
<feature type="transmembrane region" description="Helical" evidence="1">
    <location>
        <begin position="455"/>
        <end position="475"/>
    </location>
</feature>
<evidence type="ECO:0000313" key="3">
    <source>
        <dbReference type="Proteomes" id="UP001162164"/>
    </source>
</evidence>
<protein>
    <submittedName>
        <fullName evidence="2">Uncharacterized protein</fullName>
    </submittedName>
</protein>
<proteinExistence type="predicted"/>
<keyword evidence="1" id="KW-0812">Transmembrane</keyword>
<name>A0ABQ9J2Z0_9CUCU</name>
<keyword evidence="1" id="KW-1133">Transmembrane helix</keyword>
<dbReference type="Proteomes" id="UP001162164">
    <property type="component" value="Unassembled WGS sequence"/>
</dbReference>
<evidence type="ECO:0000313" key="2">
    <source>
        <dbReference type="EMBL" id="KAJ8971323.1"/>
    </source>
</evidence>